<protein>
    <submittedName>
        <fullName evidence="1">Uncharacterized protein</fullName>
    </submittedName>
</protein>
<proteinExistence type="predicted"/>
<keyword evidence="2" id="KW-1185">Reference proteome</keyword>
<gene>
    <name evidence="1" type="ORF">HPB49_022933</name>
</gene>
<name>A0ACB8CHR1_DERSI</name>
<accession>A0ACB8CHR1</accession>
<evidence type="ECO:0000313" key="1">
    <source>
        <dbReference type="EMBL" id="KAH7942325.1"/>
    </source>
</evidence>
<evidence type="ECO:0000313" key="2">
    <source>
        <dbReference type="Proteomes" id="UP000821865"/>
    </source>
</evidence>
<dbReference type="EMBL" id="CM023476">
    <property type="protein sequence ID" value="KAH7942325.1"/>
    <property type="molecule type" value="Genomic_DNA"/>
</dbReference>
<sequence>MAGGNLYREFMKICSVWPVDPVRSGKCLGEFVRRKVAEEFRQSEQTVVQDPQECGRRLDSLRALASDRYARQYPRISASSALGLTRAECAKVIVDSLHTAQGAKEEKSLLENLKERLSFKTDIPESSPPESKK</sequence>
<reference evidence="1" key="1">
    <citation type="submission" date="2020-05" db="EMBL/GenBank/DDBJ databases">
        <title>Large-scale comparative analyses of tick genomes elucidate their genetic diversity and vector capacities.</title>
        <authorList>
            <person name="Jia N."/>
            <person name="Wang J."/>
            <person name="Shi W."/>
            <person name="Du L."/>
            <person name="Sun Y."/>
            <person name="Zhan W."/>
            <person name="Jiang J."/>
            <person name="Wang Q."/>
            <person name="Zhang B."/>
            <person name="Ji P."/>
            <person name="Sakyi L.B."/>
            <person name="Cui X."/>
            <person name="Yuan T."/>
            <person name="Jiang B."/>
            <person name="Yang W."/>
            <person name="Lam T.T.-Y."/>
            <person name="Chang Q."/>
            <person name="Ding S."/>
            <person name="Wang X."/>
            <person name="Zhu J."/>
            <person name="Ruan X."/>
            <person name="Zhao L."/>
            <person name="Wei J."/>
            <person name="Que T."/>
            <person name="Du C."/>
            <person name="Cheng J."/>
            <person name="Dai P."/>
            <person name="Han X."/>
            <person name="Huang E."/>
            <person name="Gao Y."/>
            <person name="Liu J."/>
            <person name="Shao H."/>
            <person name="Ye R."/>
            <person name="Li L."/>
            <person name="Wei W."/>
            <person name="Wang X."/>
            <person name="Wang C."/>
            <person name="Yang T."/>
            <person name="Huo Q."/>
            <person name="Li W."/>
            <person name="Guo W."/>
            <person name="Chen H."/>
            <person name="Zhou L."/>
            <person name="Ni X."/>
            <person name="Tian J."/>
            <person name="Zhou Y."/>
            <person name="Sheng Y."/>
            <person name="Liu T."/>
            <person name="Pan Y."/>
            <person name="Xia L."/>
            <person name="Li J."/>
            <person name="Zhao F."/>
            <person name="Cao W."/>
        </authorList>
    </citation>
    <scope>NUCLEOTIDE SEQUENCE</scope>
    <source>
        <strain evidence="1">Dsil-2018</strain>
    </source>
</reference>
<organism evidence="1 2">
    <name type="scientific">Dermacentor silvarum</name>
    <name type="common">Tick</name>
    <dbReference type="NCBI Taxonomy" id="543639"/>
    <lineage>
        <taxon>Eukaryota</taxon>
        <taxon>Metazoa</taxon>
        <taxon>Ecdysozoa</taxon>
        <taxon>Arthropoda</taxon>
        <taxon>Chelicerata</taxon>
        <taxon>Arachnida</taxon>
        <taxon>Acari</taxon>
        <taxon>Parasitiformes</taxon>
        <taxon>Ixodida</taxon>
        <taxon>Ixodoidea</taxon>
        <taxon>Ixodidae</taxon>
        <taxon>Rhipicephalinae</taxon>
        <taxon>Dermacentor</taxon>
    </lineage>
</organism>
<dbReference type="Proteomes" id="UP000821865">
    <property type="component" value="Chromosome 7"/>
</dbReference>
<comment type="caution">
    <text evidence="1">The sequence shown here is derived from an EMBL/GenBank/DDBJ whole genome shotgun (WGS) entry which is preliminary data.</text>
</comment>